<keyword evidence="2" id="KW-1185">Reference proteome</keyword>
<accession>A0ABS4E7T6</accession>
<evidence type="ECO:0000313" key="2">
    <source>
        <dbReference type="Proteomes" id="UP000767291"/>
    </source>
</evidence>
<comment type="caution">
    <text evidence="1">The sequence shown here is derived from an EMBL/GenBank/DDBJ whole genome shotgun (WGS) entry which is preliminary data.</text>
</comment>
<name>A0ABS4E7T6_9FIRM</name>
<organism evidence="1 2">
    <name type="scientific">Metaclostridioides mangenotii</name>
    <dbReference type="NCBI Taxonomy" id="1540"/>
    <lineage>
        <taxon>Bacteria</taxon>
        <taxon>Bacillati</taxon>
        <taxon>Bacillota</taxon>
        <taxon>Clostridia</taxon>
        <taxon>Peptostreptococcales</taxon>
        <taxon>Peptostreptococcaceae</taxon>
        <taxon>Metaclostridioides</taxon>
    </lineage>
</organism>
<proteinExistence type="predicted"/>
<gene>
    <name evidence="1" type="ORF">J2Z43_000399</name>
</gene>
<evidence type="ECO:0000313" key="1">
    <source>
        <dbReference type="EMBL" id="MBP1854009.1"/>
    </source>
</evidence>
<dbReference type="EMBL" id="JAGGJX010000001">
    <property type="protein sequence ID" value="MBP1854009.1"/>
    <property type="molecule type" value="Genomic_DNA"/>
</dbReference>
<dbReference type="Proteomes" id="UP000767291">
    <property type="component" value="Unassembled WGS sequence"/>
</dbReference>
<reference evidence="1 2" key="1">
    <citation type="submission" date="2021-03" db="EMBL/GenBank/DDBJ databases">
        <title>Genomic Encyclopedia of Type Strains, Phase IV (KMG-IV): sequencing the most valuable type-strain genomes for metagenomic binning, comparative biology and taxonomic classification.</title>
        <authorList>
            <person name="Goeker M."/>
        </authorList>
    </citation>
    <scope>NUCLEOTIDE SEQUENCE [LARGE SCALE GENOMIC DNA]</scope>
    <source>
        <strain evidence="1 2">DSM 1289</strain>
    </source>
</reference>
<dbReference type="RefSeq" id="WP_027702091.1">
    <property type="nucleotide sequence ID" value="NZ_BAAACS010000017.1"/>
</dbReference>
<sequence>MEYDVTYKYNSGKTIVHIVSPERILKRKMTQMEIQNILDDVKKLKIERLKRISLQSCELD</sequence>
<protein>
    <submittedName>
        <fullName evidence="1">Uncharacterized protein</fullName>
    </submittedName>
</protein>